<sequence length="368" mass="41449">MEEGRSPSPAAYLPDDLIVEILAQLPAKSLCRFKCVSRSWRRIITDPANRCRFAQTLSGFFFFRPDGGNHAPPSWRFCALSPLGVDGGLSLVDTTLSFLPPSTCGEIDLLDSCNGLLLLRYPSVPESPAPPPFYVVCNPATRDWVALPQPSYAPGQSLVENEDQCYDFVELVEIYSSETGRWVLRESQWNDRPETIYFACQMTYLNGFLHLATFYNEVASVDTKGQSWKVTHLQKQKNQNRGHDLVGHSQGRLFYVDPSHSDDALGIYSLDHHSNDCALKQSINKIDIFGPRNSCGGWVYSVVAFHPDSDLIFFYDWSGKRLVSYDMMNCRVVHLICNFGDVNIHTFRPFLPYVPLYSGPVLASPNVK</sequence>
<proteinExistence type="predicted"/>
<dbReference type="InterPro" id="IPR055290">
    <property type="entry name" value="At3g26010-like"/>
</dbReference>
<evidence type="ECO:0000313" key="3">
    <source>
        <dbReference type="Proteomes" id="UP000095767"/>
    </source>
</evidence>
<dbReference type="InterPro" id="IPR056592">
    <property type="entry name" value="Beta-prop_At3g26010-like"/>
</dbReference>
<dbReference type="PANTHER" id="PTHR35546">
    <property type="entry name" value="F-BOX PROTEIN INTERACTION DOMAIN PROTEIN-RELATED"/>
    <property type="match status" value="1"/>
</dbReference>
<dbReference type="Pfam" id="PF00646">
    <property type="entry name" value="F-box"/>
    <property type="match status" value="1"/>
</dbReference>
<dbReference type="InterPro" id="IPR036047">
    <property type="entry name" value="F-box-like_dom_sf"/>
</dbReference>
<gene>
    <name evidence="2" type="ORF">BAE44_0015209</name>
</gene>
<feature type="domain" description="F-box" evidence="1">
    <location>
        <begin position="7"/>
        <end position="56"/>
    </location>
</feature>
<dbReference type="EMBL" id="LWDX02041665">
    <property type="protein sequence ID" value="OEL23772.1"/>
    <property type="molecule type" value="Genomic_DNA"/>
</dbReference>
<reference evidence="2 3" key="1">
    <citation type="submission" date="2016-09" db="EMBL/GenBank/DDBJ databases">
        <title>The draft genome of Dichanthelium oligosanthes: A C3 panicoid grass species.</title>
        <authorList>
            <person name="Studer A.J."/>
            <person name="Schnable J.C."/>
            <person name="Brutnell T.P."/>
        </authorList>
    </citation>
    <scope>NUCLEOTIDE SEQUENCE [LARGE SCALE GENOMIC DNA]</scope>
    <source>
        <strain evidence="3">cv. Kellogg 1175</strain>
        <tissue evidence="2">Leaf</tissue>
    </source>
</reference>
<dbReference type="CDD" id="cd22157">
    <property type="entry name" value="F-box_AtFBW1-like"/>
    <property type="match status" value="1"/>
</dbReference>
<dbReference type="PROSITE" id="PS50181">
    <property type="entry name" value="FBOX"/>
    <property type="match status" value="1"/>
</dbReference>
<dbReference type="Proteomes" id="UP000095767">
    <property type="component" value="Unassembled WGS sequence"/>
</dbReference>
<dbReference type="InterPro" id="IPR001810">
    <property type="entry name" value="F-box_dom"/>
</dbReference>
<dbReference type="Pfam" id="PF24750">
    <property type="entry name" value="b-prop_At3g26010-like"/>
    <property type="match status" value="1"/>
</dbReference>
<dbReference type="PANTHER" id="PTHR35546:SF80">
    <property type="entry name" value="F-BOX DOMAIN CONTAINING PROTEIN EXPRESSED"/>
    <property type="match status" value="1"/>
</dbReference>
<organism evidence="2 3">
    <name type="scientific">Dichanthelium oligosanthes</name>
    <dbReference type="NCBI Taxonomy" id="888268"/>
    <lineage>
        <taxon>Eukaryota</taxon>
        <taxon>Viridiplantae</taxon>
        <taxon>Streptophyta</taxon>
        <taxon>Embryophyta</taxon>
        <taxon>Tracheophyta</taxon>
        <taxon>Spermatophyta</taxon>
        <taxon>Magnoliopsida</taxon>
        <taxon>Liliopsida</taxon>
        <taxon>Poales</taxon>
        <taxon>Poaceae</taxon>
        <taxon>PACMAD clade</taxon>
        <taxon>Panicoideae</taxon>
        <taxon>Panicodae</taxon>
        <taxon>Paniceae</taxon>
        <taxon>Dichantheliinae</taxon>
        <taxon>Dichanthelium</taxon>
    </lineage>
</organism>
<dbReference type="SMART" id="SM00256">
    <property type="entry name" value="FBOX"/>
    <property type="match status" value="1"/>
</dbReference>
<comment type="caution">
    <text evidence="2">The sequence shown here is derived from an EMBL/GenBank/DDBJ whole genome shotgun (WGS) entry which is preliminary data.</text>
</comment>
<dbReference type="SUPFAM" id="SSF63829">
    <property type="entry name" value="Calcium-dependent phosphotriesterase"/>
    <property type="match status" value="1"/>
</dbReference>
<accession>A0A1E5VF79</accession>
<dbReference type="AlphaFoldDB" id="A0A1E5VF79"/>
<keyword evidence="3" id="KW-1185">Reference proteome</keyword>
<dbReference type="Gene3D" id="1.20.1280.50">
    <property type="match status" value="1"/>
</dbReference>
<dbReference type="OrthoDB" id="626202at2759"/>
<name>A0A1E5VF79_9POAL</name>
<evidence type="ECO:0000259" key="1">
    <source>
        <dbReference type="PROSITE" id="PS50181"/>
    </source>
</evidence>
<protein>
    <recommendedName>
        <fullName evidence="1">F-box domain-containing protein</fullName>
    </recommendedName>
</protein>
<dbReference type="SUPFAM" id="SSF81383">
    <property type="entry name" value="F-box domain"/>
    <property type="match status" value="1"/>
</dbReference>
<evidence type="ECO:0000313" key="2">
    <source>
        <dbReference type="EMBL" id="OEL23772.1"/>
    </source>
</evidence>
<dbReference type="STRING" id="888268.A0A1E5VF79"/>